<sequence length="370" mass="38986">MPAPRSHPRTALVHEWISARAGAEQVFEVLAGQFPHADLHALSCEPGVDLDLAGRTVRTTALDALRGHRALALPLMAPAWWAHARDVRGGYDLVLTSHHAFATSNRLVAPGGTHLAYVHTPARYVWSPELDGRGTSPLLAPARRVLSALDRDAARRLTAVAANSAEVAARVERFWHREAVVIHPPVDVAAFAVPGPDTLDLPAGFLLALGRFVPYKNHLAAIEVGERLGRPVVVAGRGPLAGALRARAATSRVPVLVLDSPTGAVVREVLRRASVLLFPTVEDFGIVPVEAMASGTPVVAPARGGSGETVLDGVSGALVEDLGVPALTAAVARAEACAPGACRERALAFDVPRFQERIRTWVGQHAGGLG</sequence>
<reference evidence="1 2" key="2">
    <citation type="submission" date="2020-08" db="EMBL/GenBank/DDBJ databases">
        <authorList>
            <person name="Partida-Martinez L."/>
            <person name="Huntemann M."/>
            <person name="Clum A."/>
            <person name="Wang J."/>
            <person name="Palaniappan K."/>
            <person name="Ritter S."/>
            <person name="Chen I.-M."/>
            <person name="Stamatis D."/>
            <person name="Reddy T."/>
            <person name="O'Malley R."/>
            <person name="Daum C."/>
            <person name="Shapiro N."/>
            <person name="Ivanova N."/>
            <person name="Kyrpides N."/>
            <person name="Woyke T."/>
        </authorList>
    </citation>
    <scope>NUCLEOTIDE SEQUENCE [LARGE SCALE GENOMIC DNA]</scope>
    <source>
        <strain evidence="1 2">AS2.23</strain>
    </source>
</reference>
<dbReference type="Gene3D" id="3.40.50.2000">
    <property type="entry name" value="Glycogen Phosphorylase B"/>
    <property type="match status" value="2"/>
</dbReference>
<dbReference type="RefSeq" id="WP_183391302.1">
    <property type="nucleotide sequence ID" value="NZ_JACHVY010000001.1"/>
</dbReference>
<name>A0A7W4TLY3_KINRA</name>
<dbReference type="PANTHER" id="PTHR12526">
    <property type="entry name" value="GLYCOSYLTRANSFERASE"/>
    <property type="match status" value="1"/>
</dbReference>
<comment type="caution">
    <text evidence="1">The sequence shown here is derived from an EMBL/GenBank/DDBJ whole genome shotgun (WGS) entry which is preliminary data.</text>
</comment>
<dbReference type="PANTHER" id="PTHR12526:SF584">
    <property type="entry name" value="GLYCOSYLTRANSFERASE"/>
    <property type="match status" value="1"/>
</dbReference>
<dbReference type="GO" id="GO:0016740">
    <property type="term" value="F:transferase activity"/>
    <property type="evidence" value="ECO:0007669"/>
    <property type="project" value="UniProtKB-KW"/>
</dbReference>
<dbReference type="EMBL" id="JACHVY010000001">
    <property type="protein sequence ID" value="MBB2901358.1"/>
    <property type="molecule type" value="Genomic_DNA"/>
</dbReference>
<proteinExistence type="predicted"/>
<evidence type="ECO:0000313" key="1">
    <source>
        <dbReference type="EMBL" id="MBB2901358.1"/>
    </source>
</evidence>
<protein>
    <submittedName>
        <fullName evidence="1">Glycosyltransferase involved in cell wall biosynthesis</fullName>
    </submittedName>
</protein>
<dbReference type="SUPFAM" id="SSF53756">
    <property type="entry name" value="UDP-Glycosyltransferase/glycogen phosphorylase"/>
    <property type="match status" value="1"/>
</dbReference>
<gene>
    <name evidence="1" type="ORF">FHR75_002146</name>
</gene>
<dbReference type="Pfam" id="PF13692">
    <property type="entry name" value="Glyco_trans_1_4"/>
    <property type="match status" value="1"/>
</dbReference>
<accession>A0A7W4TLY3</accession>
<organism evidence="1 2">
    <name type="scientific">Kineococcus radiotolerans</name>
    <dbReference type="NCBI Taxonomy" id="131568"/>
    <lineage>
        <taxon>Bacteria</taxon>
        <taxon>Bacillati</taxon>
        <taxon>Actinomycetota</taxon>
        <taxon>Actinomycetes</taxon>
        <taxon>Kineosporiales</taxon>
        <taxon>Kineosporiaceae</taxon>
        <taxon>Kineococcus</taxon>
    </lineage>
</organism>
<keyword evidence="1" id="KW-0808">Transferase</keyword>
<evidence type="ECO:0000313" key="2">
    <source>
        <dbReference type="Proteomes" id="UP000533269"/>
    </source>
</evidence>
<dbReference type="AlphaFoldDB" id="A0A7W4TLY3"/>
<dbReference type="Proteomes" id="UP000533269">
    <property type="component" value="Unassembled WGS sequence"/>
</dbReference>
<reference evidence="1 2" key="1">
    <citation type="submission" date="2020-08" db="EMBL/GenBank/DDBJ databases">
        <title>The Agave Microbiome: Exploring the role of microbial communities in plant adaptations to desert environments.</title>
        <authorList>
            <person name="Partida-Martinez L.P."/>
        </authorList>
    </citation>
    <scope>NUCLEOTIDE SEQUENCE [LARGE SCALE GENOMIC DNA]</scope>
    <source>
        <strain evidence="1 2">AS2.23</strain>
    </source>
</reference>